<dbReference type="OrthoDB" id="1686353at2759"/>
<dbReference type="PANTHER" id="PTHR31429">
    <property type="entry name" value="WRKY TRANSCRIPTION FACTOR 36-RELATED"/>
    <property type="match status" value="1"/>
</dbReference>
<feature type="region of interest" description="Disordered" evidence="1">
    <location>
        <begin position="89"/>
        <end position="151"/>
    </location>
</feature>
<reference evidence="2" key="1">
    <citation type="submission" date="2018-08" db="EMBL/GenBank/DDBJ databases">
        <authorList>
            <person name="Rossello M."/>
        </authorList>
    </citation>
    <scope>NUCLEOTIDE SEQUENCE [LARGE SCALE GENOMIC DNA]</scope>
    <source>
        <strain evidence="2">cv. Chinese Spring</strain>
    </source>
</reference>
<dbReference type="Gramene" id="TraesARI7A03G03801120.1">
    <property type="protein sequence ID" value="TraesARI7A03G03801120.1"/>
    <property type="gene ID" value="TraesARI7A03G03801120"/>
</dbReference>
<organism evidence="2">
    <name type="scientific">Triticum aestivum</name>
    <name type="common">Wheat</name>
    <dbReference type="NCBI Taxonomy" id="4565"/>
    <lineage>
        <taxon>Eukaryota</taxon>
        <taxon>Viridiplantae</taxon>
        <taxon>Streptophyta</taxon>
        <taxon>Embryophyta</taxon>
        <taxon>Tracheophyta</taxon>
        <taxon>Spermatophyta</taxon>
        <taxon>Magnoliopsida</taxon>
        <taxon>Liliopsida</taxon>
        <taxon>Poales</taxon>
        <taxon>Poaceae</taxon>
        <taxon>BOP clade</taxon>
        <taxon>Pooideae</taxon>
        <taxon>Triticodae</taxon>
        <taxon>Triticeae</taxon>
        <taxon>Triticinae</taxon>
        <taxon>Triticum</taxon>
    </lineage>
</organism>
<dbReference type="Gramene" id="TraesLAC7A03G03784770.1">
    <property type="protein sequence ID" value="TraesLAC7A03G03784770.1"/>
    <property type="gene ID" value="TraesLAC7A03G03784770"/>
</dbReference>
<dbReference type="Gramene" id="TraesNOR7A03G03875380.1">
    <property type="protein sequence ID" value="TraesNOR7A03G03875380.1"/>
    <property type="gene ID" value="TraesNOR7A03G03875380"/>
</dbReference>
<accession>A0A3B6R8W7</accession>
<dbReference type="Gramene" id="TraesCS7A02G096200.1">
    <property type="protein sequence ID" value="TraesCS7A02G096200.1"/>
    <property type="gene ID" value="TraesCS7A02G096200"/>
</dbReference>
<sequence length="242" mass="26357">MKGDHQRQLGGHEERLKDQMRDEHRASDGNFFKFLQNQSSTKKEAQEDKIASTRAEMGEVRKENERLKTMLSRMVEDHRSLQKQLDVLHQQGRGKNLAVGSPAHTSPSNDVKEPGFASLRLGTSAGTSRQNMGEKIKRGTNNPESRDMSLELSPGCKAVGVAGQSETKVHRDALTLSPGGSSEEEAVETTTTSAAASKMVKNPRSTGSGVEAEDEVAQQPLAKKARVSVRARCDTPTMNDGC</sequence>
<protein>
    <submittedName>
        <fullName evidence="2">Uncharacterized protein</fullName>
    </submittedName>
</protein>
<evidence type="ECO:0000313" key="2">
    <source>
        <dbReference type="EnsemblPlants" id="TraesCS7A02G096200.1"/>
    </source>
</evidence>
<keyword evidence="3" id="KW-1185">Reference proteome</keyword>
<dbReference type="AlphaFoldDB" id="A0A3B6R8W7"/>
<feature type="compositionally biased region" description="Low complexity" evidence="1">
    <location>
        <begin position="188"/>
        <end position="197"/>
    </location>
</feature>
<feature type="region of interest" description="Disordered" evidence="1">
    <location>
        <begin position="1"/>
        <end position="64"/>
    </location>
</feature>
<dbReference type="Gramene" id="TraesJUL7A03G03868910.1">
    <property type="protein sequence ID" value="TraesJUL7A03G03868910.1"/>
    <property type="gene ID" value="TraesJUL7A03G03868910"/>
</dbReference>
<dbReference type="Gramene" id="TraesCLE_scaffold_047090_01G000100.1">
    <property type="protein sequence ID" value="TraesCLE_scaffold_047090_01G000100.1"/>
    <property type="gene ID" value="TraesCLE_scaffold_047090_01G000100"/>
</dbReference>
<dbReference type="Gramene" id="TraesSTA7A03G03827710.1">
    <property type="protein sequence ID" value="TraesSTA7A03G03827710.1"/>
    <property type="gene ID" value="TraesSTA7A03G03827710"/>
</dbReference>
<dbReference type="InterPro" id="IPR044810">
    <property type="entry name" value="WRKY_plant"/>
</dbReference>
<feature type="compositionally biased region" description="Basic and acidic residues" evidence="1">
    <location>
        <begin position="1"/>
        <end position="27"/>
    </location>
</feature>
<dbReference type="OMA" id="HELTEIW"/>
<reference evidence="2" key="2">
    <citation type="submission" date="2018-10" db="UniProtKB">
        <authorList>
            <consortium name="EnsemblPlants"/>
        </authorList>
    </citation>
    <scope>IDENTIFICATION</scope>
</reference>
<name>A0A3B6R8W7_WHEAT</name>
<feature type="region of interest" description="Disordered" evidence="1">
    <location>
        <begin position="174"/>
        <end position="242"/>
    </location>
</feature>
<evidence type="ECO:0000313" key="3">
    <source>
        <dbReference type="Proteomes" id="UP000019116"/>
    </source>
</evidence>
<dbReference type="GO" id="GO:0003700">
    <property type="term" value="F:DNA-binding transcription factor activity"/>
    <property type="evidence" value="ECO:0007669"/>
    <property type="project" value="InterPro"/>
</dbReference>
<dbReference type="Gramene" id="TraesJAG7A03G03816300.1">
    <property type="protein sequence ID" value="TraesJAG7A03G03816300.1"/>
    <property type="gene ID" value="TraesJAG7A03G03816300"/>
</dbReference>
<dbReference type="Gramene" id="TraesWEE_scaffold_043850_01G000200.1">
    <property type="protein sequence ID" value="TraesWEE_scaffold_043850_01G000200.1"/>
    <property type="gene ID" value="TraesWEE_scaffold_043850_01G000200"/>
</dbReference>
<dbReference type="Gramene" id="TraesCAD_scaffold_057606_01G000200.1">
    <property type="protein sequence ID" value="TraesCAD_scaffold_057606_01G000200.1"/>
    <property type="gene ID" value="TraesCAD_scaffold_057606_01G000200"/>
</dbReference>
<evidence type="ECO:0000256" key="1">
    <source>
        <dbReference type="SAM" id="MobiDB-lite"/>
    </source>
</evidence>
<dbReference type="Gramene" id="TraesLDM7A03G03839260.1">
    <property type="protein sequence ID" value="TraesLDM7A03G03839260.1"/>
    <property type="gene ID" value="TraesLDM7A03G03839260"/>
</dbReference>
<feature type="compositionally biased region" description="Basic and acidic residues" evidence="1">
    <location>
        <begin position="41"/>
        <end position="64"/>
    </location>
</feature>
<dbReference type="Proteomes" id="UP000019116">
    <property type="component" value="Chromosome 7A"/>
</dbReference>
<proteinExistence type="predicted"/>
<dbReference type="Gramene" id="TraesSYM7A03G03783050.1">
    <property type="protein sequence ID" value="TraesSYM7A03G03783050.1"/>
    <property type="gene ID" value="TraesSYM7A03G03783050"/>
</dbReference>
<dbReference type="Gramene" id="TraesCS7A03G0226500.1">
    <property type="protein sequence ID" value="TraesCS7A03G0226500.1.CDS"/>
    <property type="gene ID" value="TraesCS7A03G0226500"/>
</dbReference>
<dbReference type="SMR" id="A0A3B6R8W7"/>
<dbReference type="PANTHER" id="PTHR31429:SF118">
    <property type="match status" value="1"/>
</dbReference>
<dbReference type="Gramene" id="TraesPARA_EIv1.0_2249070.1">
    <property type="protein sequence ID" value="TraesPARA_EIv1.0_2249070.1.CDS"/>
    <property type="gene ID" value="TraesPARA_EIv1.0_2249070"/>
</dbReference>
<dbReference type="Gramene" id="TraesROB_scaffold_051902_01G000300.1">
    <property type="protein sequence ID" value="TraesROB_scaffold_051902_01G000300.1"/>
    <property type="gene ID" value="TraesROB_scaffold_051902_01G000300"/>
</dbReference>
<dbReference type="EnsemblPlants" id="TraesCS7A02G096200.1">
    <property type="protein sequence ID" value="TraesCS7A02G096200.1"/>
    <property type="gene ID" value="TraesCS7A02G096200"/>
</dbReference>